<keyword evidence="3" id="KW-0804">Transcription</keyword>
<dbReference type="Gene3D" id="1.10.10.10">
    <property type="entry name" value="Winged helix-like DNA-binding domain superfamily/Winged helix DNA-binding domain"/>
    <property type="match status" value="1"/>
</dbReference>
<feature type="domain" description="HTH marR-type" evidence="4">
    <location>
        <begin position="5"/>
        <end position="150"/>
    </location>
</feature>
<dbReference type="InterPro" id="IPR036390">
    <property type="entry name" value="WH_DNA-bd_sf"/>
</dbReference>
<dbReference type="InterPro" id="IPR036388">
    <property type="entry name" value="WH-like_DNA-bd_sf"/>
</dbReference>
<gene>
    <name evidence="5" type="ORF">SAMN05216233_11017</name>
</gene>
<evidence type="ECO:0000259" key="4">
    <source>
        <dbReference type="PROSITE" id="PS50995"/>
    </source>
</evidence>
<dbReference type="OrthoDB" id="5422630at2"/>
<dbReference type="PANTHER" id="PTHR42756">
    <property type="entry name" value="TRANSCRIPTIONAL REGULATOR, MARR"/>
    <property type="match status" value="1"/>
</dbReference>
<reference evidence="5 6" key="1">
    <citation type="submission" date="2016-10" db="EMBL/GenBank/DDBJ databases">
        <authorList>
            <person name="de Groot N.N."/>
        </authorList>
    </citation>
    <scope>NUCLEOTIDE SEQUENCE [LARGE SCALE GENOMIC DNA]</scope>
    <source>
        <strain evidence="5 6">AA1</strain>
    </source>
</reference>
<dbReference type="AlphaFoldDB" id="A0A1G5G9P3"/>
<evidence type="ECO:0000256" key="1">
    <source>
        <dbReference type="ARBA" id="ARBA00023015"/>
    </source>
</evidence>
<dbReference type="Proteomes" id="UP000198870">
    <property type="component" value="Unassembled WGS sequence"/>
</dbReference>
<accession>A0A1G5G9P3</accession>
<keyword evidence="2" id="KW-0238">DNA-binding</keyword>
<dbReference type="PROSITE" id="PS50995">
    <property type="entry name" value="HTH_MARR_2"/>
    <property type="match status" value="1"/>
</dbReference>
<dbReference type="RefSeq" id="WP_092211300.1">
    <property type="nucleotide sequence ID" value="NZ_FMUX01000010.1"/>
</dbReference>
<dbReference type="GO" id="GO:0003677">
    <property type="term" value="F:DNA binding"/>
    <property type="evidence" value="ECO:0007669"/>
    <property type="project" value="UniProtKB-KW"/>
</dbReference>
<proteinExistence type="predicted"/>
<dbReference type="SUPFAM" id="SSF46785">
    <property type="entry name" value="Winged helix' DNA-binding domain"/>
    <property type="match status" value="1"/>
</dbReference>
<protein>
    <submittedName>
        <fullName evidence="5">Transcriptional regulator, MarR family</fullName>
    </submittedName>
</protein>
<dbReference type="Pfam" id="PF01047">
    <property type="entry name" value="MarR"/>
    <property type="match status" value="1"/>
</dbReference>
<dbReference type="InterPro" id="IPR000835">
    <property type="entry name" value="HTH_MarR-typ"/>
</dbReference>
<name>A0A1G5G9P3_9BACT</name>
<dbReference type="GO" id="GO:0003700">
    <property type="term" value="F:DNA-binding transcription factor activity"/>
    <property type="evidence" value="ECO:0007669"/>
    <property type="project" value="InterPro"/>
</dbReference>
<evidence type="ECO:0000313" key="6">
    <source>
        <dbReference type="Proteomes" id="UP000198870"/>
    </source>
</evidence>
<sequence>MKQKEAPIKNLIQKITQVLHKYERMEKLPLVITIDGGDPLTVSTKEVHTIEVIGNHQEINITDVAGHFGITKSGASQMVSKLEKKGFVERRQSAHSNKEYWLYLTQTGWAAYHTHERMHGEERVDLFEHLSEFPVSELDKTAQILGALEKTLDARLEQADLKKA</sequence>
<dbReference type="STRING" id="419481.SAMN05216233_11017"/>
<dbReference type="SMART" id="SM00347">
    <property type="entry name" value="HTH_MARR"/>
    <property type="match status" value="1"/>
</dbReference>
<organism evidence="5 6">
    <name type="scientific">Desulfoluna spongiiphila</name>
    <dbReference type="NCBI Taxonomy" id="419481"/>
    <lineage>
        <taxon>Bacteria</taxon>
        <taxon>Pseudomonadati</taxon>
        <taxon>Thermodesulfobacteriota</taxon>
        <taxon>Desulfobacteria</taxon>
        <taxon>Desulfobacterales</taxon>
        <taxon>Desulfolunaceae</taxon>
        <taxon>Desulfoluna</taxon>
    </lineage>
</organism>
<evidence type="ECO:0000256" key="3">
    <source>
        <dbReference type="ARBA" id="ARBA00023163"/>
    </source>
</evidence>
<dbReference type="PANTHER" id="PTHR42756:SF1">
    <property type="entry name" value="TRANSCRIPTIONAL REPRESSOR OF EMRAB OPERON"/>
    <property type="match status" value="1"/>
</dbReference>
<keyword evidence="1" id="KW-0805">Transcription regulation</keyword>
<keyword evidence="6" id="KW-1185">Reference proteome</keyword>
<evidence type="ECO:0000313" key="5">
    <source>
        <dbReference type="EMBL" id="SCY48077.1"/>
    </source>
</evidence>
<dbReference type="EMBL" id="FMUX01000010">
    <property type="protein sequence ID" value="SCY48077.1"/>
    <property type="molecule type" value="Genomic_DNA"/>
</dbReference>
<evidence type="ECO:0000256" key="2">
    <source>
        <dbReference type="ARBA" id="ARBA00023125"/>
    </source>
</evidence>